<dbReference type="EMBL" id="JACHOA010000013">
    <property type="protein sequence ID" value="MBB4615806.1"/>
    <property type="molecule type" value="Genomic_DNA"/>
</dbReference>
<name>A0A7W7AFB6_9SPHN</name>
<dbReference type="PANTHER" id="PTHR36932:SF1">
    <property type="entry name" value="CAPSULAR POLYSACCHARIDE BIOSYNTHESIS PROTEIN"/>
    <property type="match status" value="1"/>
</dbReference>
<dbReference type="OrthoDB" id="580775at2"/>
<dbReference type="InterPro" id="IPR053158">
    <property type="entry name" value="CapK_Type1_Caps_Biosynth"/>
</dbReference>
<organism evidence="1 2">
    <name type="scientific">Novosphingobium taihuense</name>
    <dbReference type="NCBI Taxonomy" id="260085"/>
    <lineage>
        <taxon>Bacteria</taxon>
        <taxon>Pseudomonadati</taxon>
        <taxon>Pseudomonadota</taxon>
        <taxon>Alphaproteobacteria</taxon>
        <taxon>Sphingomonadales</taxon>
        <taxon>Sphingomonadaceae</taxon>
        <taxon>Novosphingobium</taxon>
    </lineage>
</organism>
<keyword evidence="2" id="KW-1185">Reference proteome</keyword>
<reference evidence="1 2" key="1">
    <citation type="submission" date="2020-08" db="EMBL/GenBank/DDBJ databases">
        <title>Genomic Encyclopedia of Type Strains, Phase IV (KMG-IV): sequencing the most valuable type-strain genomes for metagenomic binning, comparative biology and taxonomic classification.</title>
        <authorList>
            <person name="Goeker M."/>
        </authorList>
    </citation>
    <scope>NUCLEOTIDE SEQUENCE [LARGE SCALE GENOMIC DNA]</scope>
    <source>
        <strain evidence="1 2">DSM 17507</strain>
    </source>
</reference>
<protein>
    <submittedName>
        <fullName evidence="1">Putative adenylate-forming enzyme</fullName>
    </submittedName>
</protein>
<comment type="caution">
    <text evidence="1">The sequence shown here is derived from an EMBL/GenBank/DDBJ whole genome shotgun (WGS) entry which is preliminary data.</text>
</comment>
<proteinExistence type="predicted"/>
<dbReference type="InterPro" id="IPR042099">
    <property type="entry name" value="ANL_N_sf"/>
</dbReference>
<dbReference type="PANTHER" id="PTHR36932">
    <property type="entry name" value="CAPSULAR POLYSACCHARIDE BIOSYNTHESIS PROTEIN"/>
    <property type="match status" value="1"/>
</dbReference>
<sequence>MQLERIVASWLRTRRAMSLTKEGLARHRLKQWAKLQPALARTPALAPFARRPIEAFPVTPVNAIRRDYGAWNSLGLSDKDLRQMADASERGHQPADISAGWSTGSSEATRGLFVATGAERADYIGQSLARLLTFFALLRSQRLALHLRASNALYSDAARGRLRFHHFPIEVPIAETAEALSGYAPTILIAPPSRLIALATMGIALPSLRHLFFGSEPMSATERDLITAHFGISPRSIWQATEGFLGADCAEGRLHLNDHSLEIELQPVTGTHGFRPIITDLRRRSQPIVRVAGDDYIELGERGCSCGFAGRVIRPIEGRVQDIWRLATHCITPPQVVAAVEQVLLPELRWQASADARGITLAVGPKCPAELAVQAGAMLQQLTGLEPLLRHDLLEWSGPKRNKVVWRDG</sequence>
<gene>
    <name evidence="1" type="ORF">GGR37_004110</name>
</gene>
<dbReference type="SUPFAM" id="SSF56801">
    <property type="entry name" value="Acetyl-CoA synthetase-like"/>
    <property type="match status" value="1"/>
</dbReference>
<dbReference type="AlphaFoldDB" id="A0A7W7AFB6"/>
<dbReference type="Gene3D" id="3.40.50.12780">
    <property type="entry name" value="N-terminal domain of ligase-like"/>
    <property type="match status" value="1"/>
</dbReference>
<accession>A0A7W7AFB6</accession>
<evidence type="ECO:0000313" key="2">
    <source>
        <dbReference type="Proteomes" id="UP000538566"/>
    </source>
</evidence>
<evidence type="ECO:0000313" key="1">
    <source>
        <dbReference type="EMBL" id="MBB4615806.1"/>
    </source>
</evidence>
<dbReference type="Proteomes" id="UP000538566">
    <property type="component" value="Unassembled WGS sequence"/>
</dbReference>
<dbReference type="RefSeq" id="WP_144908059.1">
    <property type="nucleotide sequence ID" value="NZ_JACHOA010000013.1"/>
</dbReference>